<gene>
    <name evidence="1" type="ORF">D9758_014756</name>
</gene>
<organism evidence="1 2">
    <name type="scientific">Tetrapyrgos nigripes</name>
    <dbReference type="NCBI Taxonomy" id="182062"/>
    <lineage>
        <taxon>Eukaryota</taxon>
        <taxon>Fungi</taxon>
        <taxon>Dikarya</taxon>
        <taxon>Basidiomycota</taxon>
        <taxon>Agaricomycotina</taxon>
        <taxon>Agaricomycetes</taxon>
        <taxon>Agaricomycetidae</taxon>
        <taxon>Agaricales</taxon>
        <taxon>Marasmiineae</taxon>
        <taxon>Marasmiaceae</taxon>
        <taxon>Tetrapyrgos</taxon>
    </lineage>
</organism>
<sequence length="119" mass="13548">MSWTLRGLVGWQDWYCSVWMRDTDFSFNIKLSSDRTLDKLAKTTLQSSNNPMNYASLVPSFLEFWTIPHLVVEGMTKLLQTFISSSYLIISLPTPRLIGTVGGSLNVKLSDNQRAPWTN</sequence>
<dbReference type="Proteomes" id="UP000559256">
    <property type="component" value="Unassembled WGS sequence"/>
</dbReference>
<protein>
    <submittedName>
        <fullName evidence="1">Uncharacterized protein</fullName>
    </submittedName>
</protein>
<keyword evidence="2" id="KW-1185">Reference proteome</keyword>
<proteinExistence type="predicted"/>
<reference evidence="1 2" key="1">
    <citation type="journal article" date="2020" name="ISME J.">
        <title>Uncovering the hidden diversity of litter-decomposition mechanisms in mushroom-forming fungi.</title>
        <authorList>
            <person name="Floudas D."/>
            <person name="Bentzer J."/>
            <person name="Ahren D."/>
            <person name="Johansson T."/>
            <person name="Persson P."/>
            <person name="Tunlid A."/>
        </authorList>
    </citation>
    <scope>NUCLEOTIDE SEQUENCE [LARGE SCALE GENOMIC DNA]</scope>
    <source>
        <strain evidence="1 2">CBS 291.85</strain>
    </source>
</reference>
<evidence type="ECO:0000313" key="2">
    <source>
        <dbReference type="Proteomes" id="UP000559256"/>
    </source>
</evidence>
<comment type="caution">
    <text evidence="1">The sequence shown here is derived from an EMBL/GenBank/DDBJ whole genome shotgun (WGS) entry which is preliminary data.</text>
</comment>
<dbReference type="EMBL" id="JAACJM010000164">
    <property type="protein sequence ID" value="KAF5341455.1"/>
    <property type="molecule type" value="Genomic_DNA"/>
</dbReference>
<evidence type="ECO:0000313" key="1">
    <source>
        <dbReference type="EMBL" id="KAF5341455.1"/>
    </source>
</evidence>
<dbReference type="AlphaFoldDB" id="A0A8H5FLC5"/>
<accession>A0A8H5FLC5</accession>
<name>A0A8H5FLC5_9AGAR</name>